<dbReference type="SUPFAM" id="SSF81508">
    <property type="entry name" value="Ubiquinone-binding protein QP-C of cytochrome bc1 complex (Ubiquinol-cytochrome c reductase)"/>
    <property type="match status" value="1"/>
</dbReference>
<dbReference type="Proteomes" id="UP001153712">
    <property type="component" value="Chromosome 2"/>
</dbReference>
<keyword evidence="5 13" id="KW-0679">Respiratory chain</keyword>
<dbReference type="GO" id="GO:0005743">
    <property type="term" value="C:mitochondrial inner membrane"/>
    <property type="evidence" value="ECO:0007669"/>
    <property type="project" value="UniProtKB-SubCell"/>
</dbReference>
<evidence type="ECO:0000256" key="4">
    <source>
        <dbReference type="ARBA" id="ARBA00022448"/>
    </source>
</evidence>
<keyword evidence="11" id="KW-0472">Membrane</keyword>
<feature type="compositionally biased region" description="Acidic residues" evidence="14">
    <location>
        <begin position="106"/>
        <end position="128"/>
    </location>
</feature>
<evidence type="ECO:0000256" key="14">
    <source>
        <dbReference type="SAM" id="MobiDB-lite"/>
    </source>
</evidence>
<comment type="subcellular location">
    <subcellularLocation>
        <location evidence="1 13">Mitochondrion inner membrane</location>
        <topology evidence="1 13">Single-pass membrane protein</topology>
    </subcellularLocation>
</comment>
<keyword evidence="8 13" id="KW-0249">Electron transport</keyword>
<dbReference type="Gene3D" id="1.20.5.210">
    <property type="entry name" value="Cytochrome b-c1 complex subunit 8"/>
    <property type="match status" value="1"/>
</dbReference>
<evidence type="ECO:0000256" key="12">
    <source>
        <dbReference type="ARBA" id="ARBA00047105"/>
    </source>
</evidence>
<evidence type="ECO:0000256" key="3">
    <source>
        <dbReference type="ARBA" id="ARBA00016324"/>
    </source>
</evidence>
<keyword evidence="16" id="KW-1185">Reference proteome</keyword>
<dbReference type="PANTHER" id="PTHR12119">
    <property type="entry name" value="UBIQUINOL-CYTOCHROME C REDUCTASE COMPLEX UBIQUINONE-BINDING PROTEIN QP-C"/>
    <property type="match status" value="1"/>
</dbReference>
<proteinExistence type="inferred from homology"/>
<evidence type="ECO:0000313" key="15">
    <source>
        <dbReference type="EMBL" id="CAG9859206.1"/>
    </source>
</evidence>
<dbReference type="GO" id="GO:0006122">
    <property type="term" value="P:mitochondrial electron transport, ubiquinol to cytochrome c"/>
    <property type="evidence" value="ECO:0007669"/>
    <property type="project" value="UniProtKB-UniRule"/>
</dbReference>
<evidence type="ECO:0000256" key="5">
    <source>
        <dbReference type="ARBA" id="ARBA00022660"/>
    </source>
</evidence>
<keyword evidence="10 13" id="KW-0496">Mitochondrion</keyword>
<evidence type="ECO:0000256" key="1">
    <source>
        <dbReference type="ARBA" id="ARBA00004434"/>
    </source>
</evidence>
<evidence type="ECO:0000256" key="8">
    <source>
        <dbReference type="ARBA" id="ARBA00022982"/>
    </source>
</evidence>
<dbReference type="AlphaFoldDB" id="A0A9N9TPB5"/>
<evidence type="ECO:0000256" key="13">
    <source>
        <dbReference type="RuleBase" id="RU368118"/>
    </source>
</evidence>
<evidence type="ECO:0000256" key="7">
    <source>
        <dbReference type="ARBA" id="ARBA00022792"/>
    </source>
</evidence>
<evidence type="ECO:0000256" key="9">
    <source>
        <dbReference type="ARBA" id="ARBA00022989"/>
    </source>
</evidence>
<name>A0A9N9TPB5_PHYSR</name>
<reference evidence="15" key="1">
    <citation type="submission" date="2022-01" db="EMBL/GenBank/DDBJ databases">
        <authorList>
            <person name="King R."/>
        </authorList>
    </citation>
    <scope>NUCLEOTIDE SEQUENCE</scope>
</reference>
<evidence type="ECO:0000313" key="16">
    <source>
        <dbReference type="Proteomes" id="UP001153712"/>
    </source>
</evidence>
<sequence length="128" mass="15260">MGHHPQFGNLYYLRNIISYRLSPYHLKSYPALNVKKIIRRIREQIPYIGPPFATLLSLMYILPQVHDKLQRKVPGQFDNEEIPADECKKEEKTEEVKKEEEKPEECPQEEEKSEECPQEEEQEKEECD</sequence>
<dbReference type="PANTHER" id="PTHR12119:SF2">
    <property type="entry name" value="CYTOCHROME B-C1 COMPLEX SUBUNIT 8"/>
    <property type="match status" value="1"/>
</dbReference>
<protein>
    <recommendedName>
        <fullName evidence="3 13">Cytochrome b-c1 complex subunit 8</fullName>
    </recommendedName>
    <alternativeName>
        <fullName evidence="13">Complex III subunit 8</fullName>
    </alternativeName>
</protein>
<dbReference type="InterPro" id="IPR036642">
    <property type="entry name" value="Cyt_bc1_su8_sf"/>
</dbReference>
<dbReference type="InterPro" id="IPR004205">
    <property type="entry name" value="Cyt_bc1_su8"/>
</dbReference>
<dbReference type="OrthoDB" id="6683853at2759"/>
<keyword evidence="4 13" id="KW-0813">Transport</keyword>
<evidence type="ECO:0000256" key="2">
    <source>
        <dbReference type="ARBA" id="ARBA00007668"/>
    </source>
</evidence>
<organism evidence="15 16">
    <name type="scientific">Phyllotreta striolata</name>
    <name type="common">Striped flea beetle</name>
    <name type="synonym">Crioceris striolata</name>
    <dbReference type="NCBI Taxonomy" id="444603"/>
    <lineage>
        <taxon>Eukaryota</taxon>
        <taxon>Metazoa</taxon>
        <taxon>Ecdysozoa</taxon>
        <taxon>Arthropoda</taxon>
        <taxon>Hexapoda</taxon>
        <taxon>Insecta</taxon>
        <taxon>Pterygota</taxon>
        <taxon>Neoptera</taxon>
        <taxon>Endopterygota</taxon>
        <taxon>Coleoptera</taxon>
        <taxon>Polyphaga</taxon>
        <taxon>Cucujiformia</taxon>
        <taxon>Chrysomeloidea</taxon>
        <taxon>Chrysomelidae</taxon>
        <taxon>Galerucinae</taxon>
        <taxon>Alticini</taxon>
        <taxon>Phyllotreta</taxon>
    </lineage>
</organism>
<evidence type="ECO:0000256" key="11">
    <source>
        <dbReference type="ARBA" id="ARBA00023136"/>
    </source>
</evidence>
<evidence type="ECO:0000256" key="10">
    <source>
        <dbReference type="ARBA" id="ARBA00023128"/>
    </source>
</evidence>
<keyword evidence="6" id="KW-0812">Transmembrane</keyword>
<keyword evidence="7 13" id="KW-0999">Mitochondrion inner membrane</keyword>
<feature type="compositionally biased region" description="Basic and acidic residues" evidence="14">
    <location>
        <begin position="85"/>
        <end position="105"/>
    </location>
</feature>
<gene>
    <name evidence="15" type="ORF">PHYEVI_LOCUS5580</name>
</gene>
<evidence type="ECO:0000256" key="6">
    <source>
        <dbReference type="ARBA" id="ARBA00022692"/>
    </source>
</evidence>
<dbReference type="EMBL" id="OU900095">
    <property type="protein sequence ID" value="CAG9859206.1"/>
    <property type="molecule type" value="Genomic_DNA"/>
</dbReference>
<comment type="subunit">
    <text evidence="12 13">Component of the ubiquinol-cytochrome c oxidoreductase (cytochrome b-c1 complex, complex III, CIII), a multisubunit enzyme composed of 11 subunits. The complex is composed of 3 respiratory subunits cytochrome b, cytochrome c1 and Rieske protein UQCRFS1, 2 core protein subunits UQCRC1/QCR1 and UQCRC2/QCR2, and 6 low-molecular weight protein subunits UQCRH/QCR6, UQCRB/QCR7, UQCRQ/QCR8, UQCR10/QCR9, UQCR11/QCR10 and subunit 9, the cleavage product of Rieske protein UQCRFS1. The complex exists as an obligatory dimer and forms supercomplexes (SCs) in the inner mitochondrial membrane with NADH-ubiquinone oxidoreductase (complex I, CI) and cytochrome c oxidase (complex IV, CIV), resulting in different assemblies (supercomplex SCI(1)III(2)IV(1) and megacomplex MCI(2)III(2)IV(2)). Interacts with UQCC6.</text>
</comment>
<comment type="similarity">
    <text evidence="2 13">Belongs to the UQCRQ/QCR8 family.</text>
</comment>
<comment type="function">
    <text evidence="13">Component of the ubiquinol-cytochrome c oxidoreductase, a multisubunit transmembrane complex that is part of the mitochondrial electron transport chain which drives oxidative phosphorylation. The complex plays an important role in the uptake of multiple carbon sources present in different host niches.</text>
</comment>
<dbReference type="Pfam" id="PF02939">
    <property type="entry name" value="UcrQ"/>
    <property type="match status" value="1"/>
</dbReference>
<keyword evidence="9" id="KW-1133">Transmembrane helix</keyword>
<accession>A0A9N9TPB5</accession>
<feature type="region of interest" description="Disordered" evidence="14">
    <location>
        <begin position="76"/>
        <end position="128"/>
    </location>
</feature>
<dbReference type="GO" id="GO:0045275">
    <property type="term" value="C:respiratory chain complex III"/>
    <property type="evidence" value="ECO:0007669"/>
    <property type="project" value="UniProtKB-UniRule"/>
</dbReference>